<feature type="domain" description="HTH hxlR-type" evidence="4">
    <location>
        <begin position="17"/>
        <end position="115"/>
    </location>
</feature>
<keyword evidence="2" id="KW-0238">DNA-binding</keyword>
<dbReference type="STRING" id="358681.BBR47_37980"/>
<proteinExistence type="predicted"/>
<dbReference type="AlphaFoldDB" id="C0ZG66"/>
<keyword evidence="6" id="KW-1185">Reference proteome</keyword>
<evidence type="ECO:0000256" key="2">
    <source>
        <dbReference type="ARBA" id="ARBA00023125"/>
    </source>
</evidence>
<evidence type="ECO:0000313" key="6">
    <source>
        <dbReference type="Proteomes" id="UP000001877"/>
    </source>
</evidence>
<evidence type="ECO:0000256" key="3">
    <source>
        <dbReference type="ARBA" id="ARBA00023163"/>
    </source>
</evidence>
<gene>
    <name evidence="5" type="ordered locus">BBR47_37980</name>
</gene>
<dbReference type="HOGENOM" id="CLU_111585_2_2_9"/>
<dbReference type="PROSITE" id="PS51118">
    <property type="entry name" value="HTH_HXLR"/>
    <property type="match status" value="1"/>
</dbReference>
<dbReference type="PANTHER" id="PTHR33204">
    <property type="entry name" value="TRANSCRIPTIONAL REGULATOR, MARR FAMILY"/>
    <property type="match status" value="1"/>
</dbReference>
<dbReference type="SUPFAM" id="SSF46785">
    <property type="entry name" value="Winged helix' DNA-binding domain"/>
    <property type="match status" value="1"/>
</dbReference>
<dbReference type="RefSeq" id="WP_015892059.1">
    <property type="nucleotide sequence ID" value="NC_012491.1"/>
</dbReference>
<evidence type="ECO:0000256" key="1">
    <source>
        <dbReference type="ARBA" id="ARBA00023015"/>
    </source>
</evidence>
<name>C0ZG66_BREBN</name>
<sequence length="134" mass="15395">MTSSAKGKQSDISLAVCGYSRVLEIISNKWTALVIYALENGSIRYGEMERRIEGISKKMLTQTVRKLEWNGLVQRHITPTVPPTVEYTLTPLGESLLQPMRELRQWGRENYWHVEAARANYDLTYCKESQSLTN</sequence>
<dbReference type="InterPro" id="IPR036390">
    <property type="entry name" value="WH_DNA-bd_sf"/>
</dbReference>
<dbReference type="EMBL" id="AP008955">
    <property type="protein sequence ID" value="BAH44775.1"/>
    <property type="molecule type" value="Genomic_DNA"/>
</dbReference>
<accession>C0ZG66</accession>
<evidence type="ECO:0000259" key="4">
    <source>
        <dbReference type="PROSITE" id="PS51118"/>
    </source>
</evidence>
<keyword evidence="3" id="KW-0804">Transcription</keyword>
<dbReference type="InterPro" id="IPR002577">
    <property type="entry name" value="HTH_HxlR"/>
</dbReference>
<reference evidence="5 6" key="1">
    <citation type="submission" date="2005-03" db="EMBL/GenBank/DDBJ databases">
        <title>Brevibacillus brevis strain 47, complete genome.</title>
        <authorList>
            <person name="Hosoyama A."/>
            <person name="Yamada R."/>
            <person name="Hongo Y."/>
            <person name="Terui Y."/>
            <person name="Ankai A."/>
            <person name="Masuyama W."/>
            <person name="Sekiguchi M."/>
            <person name="Takeda T."/>
            <person name="Asano K."/>
            <person name="Ohji S."/>
            <person name="Ichikawa N."/>
            <person name="Narita S."/>
            <person name="Aoki N."/>
            <person name="Miura H."/>
            <person name="Matsushita S."/>
            <person name="Sekigawa T."/>
            <person name="Yamagata H."/>
            <person name="Yoshikawa H."/>
            <person name="Udaka S."/>
            <person name="Tanikawa S."/>
            <person name="Fujita N."/>
        </authorList>
    </citation>
    <scope>NUCLEOTIDE SEQUENCE [LARGE SCALE GENOMIC DNA]</scope>
    <source>
        <strain evidence="6">47 / JCM 6285 / NBRC 100599</strain>
    </source>
</reference>
<dbReference type="eggNOG" id="COG1733">
    <property type="taxonomic scope" value="Bacteria"/>
</dbReference>
<dbReference type="GO" id="GO:0003677">
    <property type="term" value="F:DNA binding"/>
    <property type="evidence" value="ECO:0007669"/>
    <property type="project" value="UniProtKB-KW"/>
</dbReference>
<dbReference type="InterPro" id="IPR036388">
    <property type="entry name" value="WH-like_DNA-bd_sf"/>
</dbReference>
<organism evidence="5 6">
    <name type="scientific">Brevibacillus brevis (strain 47 / JCM 6285 / NBRC 100599)</name>
    <dbReference type="NCBI Taxonomy" id="358681"/>
    <lineage>
        <taxon>Bacteria</taxon>
        <taxon>Bacillati</taxon>
        <taxon>Bacillota</taxon>
        <taxon>Bacilli</taxon>
        <taxon>Bacillales</taxon>
        <taxon>Paenibacillaceae</taxon>
        <taxon>Brevibacillus</taxon>
    </lineage>
</organism>
<dbReference type="Proteomes" id="UP000001877">
    <property type="component" value="Chromosome"/>
</dbReference>
<dbReference type="KEGG" id="bbe:BBR47_37980"/>
<dbReference type="Gene3D" id="1.10.10.10">
    <property type="entry name" value="Winged helix-like DNA-binding domain superfamily/Winged helix DNA-binding domain"/>
    <property type="match status" value="1"/>
</dbReference>
<dbReference type="PANTHER" id="PTHR33204:SF37">
    <property type="entry name" value="HTH-TYPE TRANSCRIPTIONAL REGULATOR YODB"/>
    <property type="match status" value="1"/>
</dbReference>
<evidence type="ECO:0000313" key="5">
    <source>
        <dbReference type="EMBL" id="BAH44775.1"/>
    </source>
</evidence>
<protein>
    <recommendedName>
        <fullName evidence="4">HTH hxlR-type domain-containing protein</fullName>
    </recommendedName>
</protein>
<keyword evidence="1" id="KW-0805">Transcription regulation</keyword>
<dbReference type="Pfam" id="PF01638">
    <property type="entry name" value="HxlR"/>
    <property type="match status" value="1"/>
</dbReference>